<feature type="domain" description="Tubby C-terminal" evidence="4">
    <location>
        <begin position="29"/>
        <end position="103"/>
    </location>
</feature>
<gene>
    <name evidence="5" type="ORF">VitviT2T_010386</name>
</gene>
<feature type="signal peptide" evidence="3">
    <location>
        <begin position="1"/>
        <end position="16"/>
    </location>
</feature>
<dbReference type="PANTHER" id="PTHR16517">
    <property type="entry name" value="TUBBY-RELATED"/>
    <property type="match status" value="1"/>
</dbReference>
<dbReference type="PANTHER" id="PTHR16517:SF119">
    <property type="entry name" value="TUBBY-LIKE F-BOX PROTEIN 3"/>
    <property type="match status" value="1"/>
</dbReference>
<keyword evidence="6" id="KW-1185">Reference proteome</keyword>
<name>A0ABY9C8E0_VITVI</name>
<organism evidence="5 6">
    <name type="scientific">Vitis vinifera</name>
    <name type="common">Grape</name>
    <dbReference type="NCBI Taxonomy" id="29760"/>
    <lineage>
        <taxon>Eukaryota</taxon>
        <taxon>Viridiplantae</taxon>
        <taxon>Streptophyta</taxon>
        <taxon>Embryophyta</taxon>
        <taxon>Tracheophyta</taxon>
        <taxon>Spermatophyta</taxon>
        <taxon>Magnoliopsida</taxon>
        <taxon>eudicotyledons</taxon>
        <taxon>Gunneridae</taxon>
        <taxon>Pentapetalae</taxon>
        <taxon>rosids</taxon>
        <taxon>Vitales</taxon>
        <taxon>Vitaceae</taxon>
        <taxon>Viteae</taxon>
        <taxon>Vitis</taxon>
    </lineage>
</organism>
<sequence>MLLVWILIIFNTFAHPFISSYMKINFSPQPGPRGSLIQCYIKWNRTNQTYHLYFGLIQASTDDGKFLLAAWNCRCPTFTDDIISLNAGDVWKGSTTYIGKLRYVYMLYEVAHGIYCFTFFFFFFLFLIVLIPFCSSTLFAERLITFACVERIFFLGRFK</sequence>
<evidence type="ECO:0000259" key="4">
    <source>
        <dbReference type="Pfam" id="PF01167"/>
    </source>
</evidence>
<keyword evidence="2" id="KW-1133">Transmembrane helix</keyword>
<dbReference type="Proteomes" id="UP001227230">
    <property type="component" value="Chromosome 7"/>
</dbReference>
<protein>
    <recommendedName>
        <fullName evidence="4">Tubby C-terminal domain-containing protein</fullName>
    </recommendedName>
</protein>
<proteinExistence type="inferred from homology"/>
<reference evidence="5 6" key="1">
    <citation type="journal article" date="2023" name="Hortic Res">
        <title>The complete reference genome for grapevine (Vitis vinifera L.) genetics and breeding.</title>
        <authorList>
            <person name="Shi X."/>
            <person name="Cao S."/>
            <person name="Wang X."/>
            <person name="Huang S."/>
            <person name="Wang Y."/>
            <person name="Liu Z."/>
            <person name="Liu W."/>
            <person name="Leng X."/>
            <person name="Peng Y."/>
            <person name="Wang N."/>
            <person name="Wang Y."/>
            <person name="Ma Z."/>
            <person name="Xu X."/>
            <person name="Zhang F."/>
            <person name="Xue H."/>
            <person name="Zhong H."/>
            <person name="Wang Y."/>
            <person name="Zhang K."/>
            <person name="Velt A."/>
            <person name="Avia K."/>
            <person name="Holtgrawe D."/>
            <person name="Grimplet J."/>
            <person name="Matus J.T."/>
            <person name="Ware D."/>
            <person name="Wu X."/>
            <person name="Wang H."/>
            <person name="Liu C."/>
            <person name="Fang Y."/>
            <person name="Rustenholz C."/>
            <person name="Cheng Z."/>
            <person name="Xiao H."/>
            <person name="Zhou Y."/>
        </authorList>
    </citation>
    <scope>NUCLEOTIDE SEQUENCE [LARGE SCALE GENOMIC DNA]</scope>
    <source>
        <strain evidence="6">cv. Pinot noir / PN40024</strain>
        <tissue evidence="5">Leaf</tissue>
    </source>
</reference>
<comment type="similarity">
    <text evidence="1">Belongs to the TUB family.</text>
</comment>
<evidence type="ECO:0000313" key="5">
    <source>
        <dbReference type="EMBL" id="WJZ91300.1"/>
    </source>
</evidence>
<dbReference type="Gene3D" id="3.20.90.10">
    <property type="entry name" value="Tubby Protein, Chain A"/>
    <property type="match status" value="1"/>
</dbReference>
<feature type="chain" id="PRO_5045505515" description="Tubby C-terminal domain-containing protein" evidence="3">
    <location>
        <begin position="17"/>
        <end position="159"/>
    </location>
</feature>
<dbReference type="Pfam" id="PF01167">
    <property type="entry name" value="Tub"/>
    <property type="match status" value="1"/>
</dbReference>
<accession>A0ABY9C8E0</accession>
<feature type="transmembrane region" description="Helical" evidence="2">
    <location>
        <begin position="110"/>
        <end position="133"/>
    </location>
</feature>
<evidence type="ECO:0000256" key="3">
    <source>
        <dbReference type="SAM" id="SignalP"/>
    </source>
</evidence>
<keyword evidence="3" id="KW-0732">Signal</keyword>
<keyword evidence="2" id="KW-0472">Membrane</keyword>
<dbReference type="InterPro" id="IPR000007">
    <property type="entry name" value="Tubby_C"/>
</dbReference>
<keyword evidence="2" id="KW-0812">Transmembrane</keyword>
<dbReference type="EMBL" id="CP126654">
    <property type="protein sequence ID" value="WJZ91300.1"/>
    <property type="molecule type" value="Genomic_DNA"/>
</dbReference>
<evidence type="ECO:0000256" key="2">
    <source>
        <dbReference type="SAM" id="Phobius"/>
    </source>
</evidence>
<dbReference type="InterPro" id="IPR025659">
    <property type="entry name" value="Tubby-like_C"/>
</dbReference>
<dbReference type="SUPFAM" id="SSF54518">
    <property type="entry name" value="Tubby C-terminal domain-like"/>
    <property type="match status" value="1"/>
</dbReference>
<evidence type="ECO:0000256" key="1">
    <source>
        <dbReference type="ARBA" id="ARBA00007129"/>
    </source>
</evidence>
<evidence type="ECO:0000313" key="6">
    <source>
        <dbReference type="Proteomes" id="UP001227230"/>
    </source>
</evidence>